<comment type="caution">
    <text evidence="2">The sequence shown here is derived from an EMBL/GenBank/DDBJ whole genome shotgun (WGS) entry which is preliminary data.</text>
</comment>
<organism evidence="2">
    <name type="scientific">Salmonella enterica</name>
    <name type="common">Salmonella choleraesuis</name>
    <dbReference type="NCBI Taxonomy" id="28901"/>
    <lineage>
        <taxon>Bacteria</taxon>
        <taxon>Pseudomonadati</taxon>
        <taxon>Pseudomonadota</taxon>
        <taxon>Gammaproteobacteria</taxon>
        <taxon>Enterobacterales</taxon>
        <taxon>Enterobacteriaceae</taxon>
        <taxon>Salmonella</taxon>
    </lineage>
</organism>
<sequence length="97" mass="10956">MKTKDIARTYETMIDVKENRVDSTGCIFQLMNSPIGLIVYVGEEDVYALWDGQDEFVGGQSHLIHTPDGFDPTPVKLLAMHVELSELEDAARRIRSM</sequence>
<accession>A0A5Z4TSQ1</accession>
<evidence type="ECO:0000313" key="1">
    <source>
        <dbReference type="EMBL" id="EAN6191873.1"/>
    </source>
</evidence>
<dbReference type="EMBL" id="AAGWWG010000009">
    <property type="protein sequence ID" value="EBS8636216.1"/>
    <property type="molecule type" value="Genomic_DNA"/>
</dbReference>
<reference evidence="2" key="1">
    <citation type="submission" date="2018-07" db="EMBL/GenBank/DDBJ databases">
        <authorList>
            <consortium name="PulseNet: The National Subtyping Network for Foodborne Disease Surveillance"/>
            <person name="Tarr C.L."/>
            <person name="Trees E."/>
            <person name="Katz L.S."/>
            <person name="Carleton-Romer H.A."/>
            <person name="Stroika S."/>
            <person name="Kucerova Z."/>
            <person name="Roache K.F."/>
            <person name="Sabol A.L."/>
            <person name="Besser J."/>
            <person name="Gerner-Smidt P."/>
        </authorList>
    </citation>
    <scope>NUCLEOTIDE SEQUENCE</scope>
    <source>
        <strain evidence="2">PNUSAS016908</strain>
        <strain evidence="1">PNUSAS060203</strain>
    </source>
</reference>
<protein>
    <submittedName>
        <fullName evidence="2">Uncharacterized protein</fullName>
    </submittedName>
</protein>
<proteinExistence type="predicted"/>
<dbReference type="EMBL" id="AACYSG010000008">
    <property type="protein sequence ID" value="EAN6191873.1"/>
    <property type="molecule type" value="Genomic_DNA"/>
</dbReference>
<dbReference type="RefSeq" id="WP_079970941.1">
    <property type="nucleotide sequence ID" value="NZ_MYLZ01000014.1"/>
</dbReference>
<name>A0A5Z4TSQ1_SALER</name>
<evidence type="ECO:0000313" key="2">
    <source>
        <dbReference type="EMBL" id="EBS8636216.1"/>
    </source>
</evidence>
<dbReference type="AlphaFoldDB" id="A0A5Z4TSQ1"/>
<gene>
    <name evidence="2" type="ORF">CFJ71_16125</name>
    <name evidence="1" type="ORF">EJS11_10635</name>
</gene>